<dbReference type="CDD" id="cd00209">
    <property type="entry name" value="DHFR"/>
    <property type="match status" value="1"/>
</dbReference>
<dbReference type="GO" id="GO:0050661">
    <property type="term" value="F:NADP binding"/>
    <property type="evidence" value="ECO:0007669"/>
    <property type="project" value="InterPro"/>
</dbReference>
<dbReference type="Gene3D" id="3.40.430.10">
    <property type="entry name" value="Dihydrofolate Reductase, subunit A"/>
    <property type="match status" value="1"/>
</dbReference>
<comment type="function">
    <text evidence="7">Key enzyme in folate metabolism. Catalyzes an essential reaction for de novo glycine and purine synthesis, and for DNA precursor synthesis.</text>
</comment>
<dbReference type="PANTHER" id="PTHR48069">
    <property type="entry name" value="DIHYDROFOLATE REDUCTASE"/>
    <property type="match status" value="1"/>
</dbReference>
<dbReference type="EC" id="1.5.1.3" evidence="3 7"/>
<organism evidence="9 10">
    <name type="scientific">Candidatus Kaiserbacteria bacterium CG10_big_fil_rev_8_21_14_0_10_44_10</name>
    <dbReference type="NCBI Taxonomy" id="1974606"/>
    <lineage>
        <taxon>Bacteria</taxon>
        <taxon>Candidatus Kaiseribacteriota</taxon>
    </lineage>
</organism>
<feature type="domain" description="DHFR" evidence="8">
    <location>
        <begin position="1"/>
        <end position="159"/>
    </location>
</feature>
<keyword evidence="6 7" id="KW-0560">Oxidoreductase</keyword>
<proteinExistence type="inferred from homology"/>
<name>A0A2H0UIC3_9BACT</name>
<dbReference type="EMBL" id="PFBG01000006">
    <property type="protein sequence ID" value="PIR86149.1"/>
    <property type="molecule type" value="Genomic_DNA"/>
</dbReference>
<dbReference type="PROSITE" id="PS51330">
    <property type="entry name" value="DHFR_2"/>
    <property type="match status" value="1"/>
</dbReference>
<reference evidence="10" key="1">
    <citation type="submission" date="2017-09" db="EMBL/GenBank/DDBJ databases">
        <title>Depth-based differentiation of microbial function through sediment-hosted aquifers and enrichment of novel symbionts in the deep terrestrial subsurface.</title>
        <authorList>
            <person name="Probst A.J."/>
            <person name="Ladd B."/>
            <person name="Jarett J.K."/>
            <person name="Geller-Mcgrath D.E."/>
            <person name="Sieber C.M.K."/>
            <person name="Emerson J.B."/>
            <person name="Anantharaman K."/>
            <person name="Thomas B.C."/>
            <person name="Malmstrom R."/>
            <person name="Stieglmeier M."/>
            <person name="Klingl A."/>
            <person name="Woyke T."/>
            <person name="Ryan C.M."/>
            <person name="Banfield J.F."/>
        </authorList>
    </citation>
    <scope>NUCLEOTIDE SEQUENCE [LARGE SCALE GENOMIC DNA]</scope>
</reference>
<comment type="pathway">
    <text evidence="1 7">Cofactor biosynthesis; tetrahydrofolate biosynthesis; 5,6,7,8-tetrahydrofolate from 7,8-dihydrofolate: step 1/1.</text>
</comment>
<keyword evidence="4 7" id="KW-0554">One-carbon metabolism</keyword>
<dbReference type="Pfam" id="PF00186">
    <property type="entry name" value="DHFR_1"/>
    <property type="match status" value="1"/>
</dbReference>
<evidence type="ECO:0000256" key="4">
    <source>
        <dbReference type="ARBA" id="ARBA00022563"/>
    </source>
</evidence>
<dbReference type="GO" id="GO:0006730">
    <property type="term" value="P:one-carbon metabolic process"/>
    <property type="evidence" value="ECO:0007669"/>
    <property type="project" value="UniProtKB-KW"/>
</dbReference>
<protein>
    <recommendedName>
        <fullName evidence="3 7">Dihydrofolate reductase</fullName>
        <ecNumber evidence="3 7">1.5.1.3</ecNumber>
    </recommendedName>
</protein>
<dbReference type="SUPFAM" id="SSF53597">
    <property type="entry name" value="Dihydrofolate reductase-like"/>
    <property type="match status" value="1"/>
</dbReference>
<comment type="similarity">
    <text evidence="2 7">Belongs to the dihydrofolate reductase family.</text>
</comment>
<dbReference type="GO" id="GO:0005829">
    <property type="term" value="C:cytosol"/>
    <property type="evidence" value="ECO:0007669"/>
    <property type="project" value="TreeGrafter"/>
</dbReference>
<gene>
    <name evidence="9" type="ORF">COU14_00520</name>
</gene>
<comment type="caution">
    <text evidence="9">The sequence shown here is derived from an EMBL/GenBank/DDBJ whole genome shotgun (WGS) entry which is preliminary data.</text>
</comment>
<dbReference type="Proteomes" id="UP000229612">
    <property type="component" value="Unassembled WGS sequence"/>
</dbReference>
<dbReference type="PRINTS" id="PR00070">
    <property type="entry name" value="DHFR"/>
</dbReference>
<evidence type="ECO:0000256" key="3">
    <source>
        <dbReference type="ARBA" id="ARBA00012856"/>
    </source>
</evidence>
<dbReference type="UniPathway" id="UPA00077">
    <property type="reaction ID" value="UER00158"/>
</dbReference>
<dbReference type="InterPro" id="IPR012259">
    <property type="entry name" value="DHFR"/>
</dbReference>
<dbReference type="AlphaFoldDB" id="A0A2H0UIC3"/>
<comment type="catalytic activity">
    <reaction evidence="7">
        <text>(6S)-5,6,7,8-tetrahydrofolate + NADP(+) = 7,8-dihydrofolate + NADPH + H(+)</text>
        <dbReference type="Rhea" id="RHEA:15009"/>
        <dbReference type="ChEBI" id="CHEBI:15378"/>
        <dbReference type="ChEBI" id="CHEBI:57451"/>
        <dbReference type="ChEBI" id="CHEBI:57453"/>
        <dbReference type="ChEBI" id="CHEBI:57783"/>
        <dbReference type="ChEBI" id="CHEBI:58349"/>
        <dbReference type="EC" id="1.5.1.3"/>
    </reaction>
</comment>
<evidence type="ECO:0000313" key="10">
    <source>
        <dbReference type="Proteomes" id="UP000229612"/>
    </source>
</evidence>
<dbReference type="GO" id="GO:0046655">
    <property type="term" value="P:folic acid metabolic process"/>
    <property type="evidence" value="ECO:0007669"/>
    <property type="project" value="TreeGrafter"/>
</dbReference>
<evidence type="ECO:0000256" key="5">
    <source>
        <dbReference type="ARBA" id="ARBA00022857"/>
    </source>
</evidence>
<evidence type="ECO:0000256" key="1">
    <source>
        <dbReference type="ARBA" id="ARBA00004903"/>
    </source>
</evidence>
<dbReference type="GO" id="GO:0046654">
    <property type="term" value="P:tetrahydrofolate biosynthetic process"/>
    <property type="evidence" value="ECO:0007669"/>
    <property type="project" value="UniProtKB-UniPathway"/>
</dbReference>
<accession>A0A2H0UIC3</accession>
<dbReference type="GO" id="GO:0004146">
    <property type="term" value="F:dihydrofolate reductase activity"/>
    <property type="evidence" value="ECO:0007669"/>
    <property type="project" value="UniProtKB-EC"/>
</dbReference>
<dbReference type="InterPro" id="IPR024072">
    <property type="entry name" value="DHFR-like_dom_sf"/>
</dbReference>
<evidence type="ECO:0000256" key="7">
    <source>
        <dbReference type="PIRNR" id="PIRNR000194"/>
    </source>
</evidence>
<dbReference type="GO" id="GO:0046452">
    <property type="term" value="P:dihydrofolate metabolic process"/>
    <property type="evidence" value="ECO:0007669"/>
    <property type="project" value="TreeGrafter"/>
</dbReference>
<evidence type="ECO:0000313" key="9">
    <source>
        <dbReference type="EMBL" id="PIR86149.1"/>
    </source>
</evidence>
<dbReference type="PIRSF" id="PIRSF000194">
    <property type="entry name" value="DHFR"/>
    <property type="match status" value="1"/>
</dbReference>
<dbReference type="PANTHER" id="PTHR48069:SF3">
    <property type="entry name" value="DIHYDROFOLATE REDUCTASE"/>
    <property type="match status" value="1"/>
</dbReference>
<keyword evidence="5 7" id="KW-0521">NADP</keyword>
<evidence type="ECO:0000259" key="8">
    <source>
        <dbReference type="PROSITE" id="PS51330"/>
    </source>
</evidence>
<evidence type="ECO:0000256" key="2">
    <source>
        <dbReference type="ARBA" id="ARBA00009539"/>
    </source>
</evidence>
<sequence>MISAIAAVGKNRELGTKNQLSWRISDDFKRVKELTMGHPLIMGRKTYESIGRPLPGRTNIVVTRDQGYVAEGCVVVTSIENALEEARKVEDKEIFIFGGAEIYKLALPFTDHLYLTLIDDEDPSADAYFPDCTEEFKETTRYGVREHEGLKYEWVEFERKSSA</sequence>
<evidence type="ECO:0000256" key="6">
    <source>
        <dbReference type="ARBA" id="ARBA00023002"/>
    </source>
</evidence>
<dbReference type="InterPro" id="IPR001796">
    <property type="entry name" value="DHFR_dom"/>
</dbReference>